<dbReference type="InterPro" id="IPR002878">
    <property type="entry name" value="ChsH2_C"/>
</dbReference>
<evidence type="ECO:0000259" key="1">
    <source>
        <dbReference type="Pfam" id="PF01796"/>
    </source>
</evidence>
<dbReference type="Proteomes" id="UP000500755">
    <property type="component" value="Chromosome"/>
</dbReference>
<dbReference type="InterPro" id="IPR022002">
    <property type="entry name" value="ChsH2_Znr"/>
</dbReference>
<dbReference type="SUPFAM" id="SSF50249">
    <property type="entry name" value="Nucleic acid-binding proteins"/>
    <property type="match status" value="1"/>
</dbReference>
<feature type="domain" description="ChsH2 C-terminal OB-fold" evidence="1">
    <location>
        <begin position="52"/>
        <end position="113"/>
    </location>
</feature>
<dbReference type="InterPro" id="IPR052513">
    <property type="entry name" value="Thioester_dehydratase-like"/>
</dbReference>
<feature type="domain" description="ChsH2 rubredoxin-like zinc ribbon" evidence="2">
    <location>
        <begin position="16"/>
        <end position="49"/>
    </location>
</feature>
<keyword evidence="3" id="KW-0238">DNA-binding</keyword>
<dbReference type="InterPro" id="IPR012340">
    <property type="entry name" value="NA-bd_OB-fold"/>
</dbReference>
<dbReference type="OMA" id="KSWIRTH"/>
<organism evidence="3 4">
    <name type="scientific">Alicycliphilus denitrificans</name>
    <dbReference type="NCBI Taxonomy" id="179636"/>
    <lineage>
        <taxon>Bacteria</taxon>
        <taxon>Pseudomonadati</taxon>
        <taxon>Pseudomonadota</taxon>
        <taxon>Betaproteobacteria</taxon>
        <taxon>Burkholderiales</taxon>
        <taxon>Comamonadaceae</taxon>
        <taxon>Alicycliphilus</taxon>
    </lineage>
</organism>
<dbReference type="Gene3D" id="6.10.30.10">
    <property type="match status" value="1"/>
</dbReference>
<dbReference type="EMBL" id="CP051298">
    <property type="protein sequence ID" value="QKD45157.1"/>
    <property type="molecule type" value="Genomic_DNA"/>
</dbReference>
<dbReference type="PANTHER" id="PTHR34075">
    <property type="entry name" value="BLR3430 PROTEIN"/>
    <property type="match status" value="1"/>
</dbReference>
<proteinExistence type="predicted"/>
<dbReference type="PANTHER" id="PTHR34075:SF5">
    <property type="entry name" value="BLR3430 PROTEIN"/>
    <property type="match status" value="1"/>
</dbReference>
<dbReference type="Pfam" id="PF01796">
    <property type="entry name" value="OB_ChsH2_C"/>
    <property type="match status" value="1"/>
</dbReference>
<evidence type="ECO:0000259" key="2">
    <source>
        <dbReference type="Pfam" id="PF12172"/>
    </source>
</evidence>
<dbReference type="GO" id="GO:0003677">
    <property type="term" value="F:DNA binding"/>
    <property type="evidence" value="ECO:0007669"/>
    <property type="project" value="UniProtKB-KW"/>
</dbReference>
<reference evidence="3 4" key="1">
    <citation type="submission" date="2020-05" db="EMBL/GenBank/DDBJ databases">
        <title>Complete genome sequence of Alicycliphilus denitrificans DP3.</title>
        <authorList>
            <person name="Chen X."/>
        </authorList>
    </citation>
    <scope>NUCLEOTIDE SEQUENCE [LARGE SCALE GENOMIC DNA]</scope>
    <source>
        <strain evidence="3 4">DP3</strain>
    </source>
</reference>
<dbReference type="Pfam" id="PF12172">
    <property type="entry name" value="zf-ChsH2"/>
    <property type="match status" value="1"/>
</dbReference>
<gene>
    <name evidence="3" type="ORF">HF896_16760</name>
</gene>
<dbReference type="AlphaFoldDB" id="A0A858ZWP3"/>
<evidence type="ECO:0000313" key="4">
    <source>
        <dbReference type="Proteomes" id="UP000500755"/>
    </source>
</evidence>
<name>A0A858ZWP3_9BURK</name>
<protein>
    <submittedName>
        <fullName evidence="3">DNA-binding protein</fullName>
    </submittedName>
</protein>
<evidence type="ECO:0000313" key="3">
    <source>
        <dbReference type="EMBL" id="QKD45157.1"/>
    </source>
</evidence>
<sequence>MEMPKPEPTDLTRPYWDALHEGHLVFQRCSCGNAWLPARTHCPDCLKPEPRWERASGRGRIVSWVVYHTAYHPAFADKLPYNVTLVQLAEGPRLLTNIVDPNEALAADAPVVLKIEWEGDTALARFRLDHIPA</sequence>
<accession>A0A858ZWP3</accession>